<organism evidence="4">
    <name type="scientific">Taenia asiatica</name>
    <name type="common">Asian tapeworm</name>
    <dbReference type="NCBI Taxonomy" id="60517"/>
    <lineage>
        <taxon>Eukaryota</taxon>
        <taxon>Metazoa</taxon>
        <taxon>Spiralia</taxon>
        <taxon>Lophotrochozoa</taxon>
        <taxon>Platyhelminthes</taxon>
        <taxon>Cestoda</taxon>
        <taxon>Eucestoda</taxon>
        <taxon>Cyclophyllidea</taxon>
        <taxon>Taeniidae</taxon>
        <taxon>Taenia</taxon>
    </lineage>
</organism>
<evidence type="ECO:0000313" key="2">
    <source>
        <dbReference type="EMBL" id="VDK43221.1"/>
    </source>
</evidence>
<feature type="compositionally biased region" description="Polar residues" evidence="1">
    <location>
        <begin position="17"/>
        <end position="26"/>
    </location>
</feature>
<dbReference type="EMBL" id="UYRS01019144">
    <property type="protein sequence ID" value="VDK43221.1"/>
    <property type="molecule type" value="Genomic_DNA"/>
</dbReference>
<evidence type="ECO:0000256" key="1">
    <source>
        <dbReference type="SAM" id="MobiDB-lite"/>
    </source>
</evidence>
<sequence>MLADNGPSIRKTHPPWHNNNASTAQELATPVLTSRRKTGPRQINDETNHPTYGNNPPHMLAAVARAEGKQHFKSWQHVVLEGQ</sequence>
<feature type="region of interest" description="Disordered" evidence="1">
    <location>
        <begin position="1"/>
        <end position="57"/>
    </location>
</feature>
<keyword evidence="3" id="KW-1185">Reference proteome</keyword>
<dbReference type="WBParaSite" id="TASK_0000940601-mRNA-1">
    <property type="protein sequence ID" value="TASK_0000940601-mRNA-1"/>
    <property type="gene ID" value="TASK_0000940601"/>
</dbReference>
<evidence type="ECO:0000313" key="4">
    <source>
        <dbReference type="WBParaSite" id="TASK_0000940601-mRNA-1"/>
    </source>
</evidence>
<dbReference type="AlphaFoldDB" id="A0A0R3WEZ0"/>
<reference evidence="4" key="1">
    <citation type="submission" date="2017-02" db="UniProtKB">
        <authorList>
            <consortium name="WormBaseParasite"/>
        </authorList>
    </citation>
    <scope>IDENTIFICATION</scope>
</reference>
<accession>A0A0R3WEZ0</accession>
<protein>
    <submittedName>
        <fullName evidence="4">Integrase catalytic domain-containing protein</fullName>
    </submittedName>
</protein>
<reference evidence="2 3" key="2">
    <citation type="submission" date="2018-11" db="EMBL/GenBank/DDBJ databases">
        <authorList>
            <consortium name="Pathogen Informatics"/>
        </authorList>
    </citation>
    <scope>NUCLEOTIDE SEQUENCE [LARGE SCALE GENOMIC DNA]</scope>
</reference>
<name>A0A0R3WEZ0_TAEAS</name>
<proteinExistence type="predicted"/>
<gene>
    <name evidence="2" type="ORF">TASK_LOCUS9407</name>
</gene>
<dbReference type="Proteomes" id="UP000282613">
    <property type="component" value="Unassembled WGS sequence"/>
</dbReference>
<evidence type="ECO:0000313" key="3">
    <source>
        <dbReference type="Proteomes" id="UP000282613"/>
    </source>
</evidence>